<comment type="similarity">
    <text evidence="3 15">Belongs to the cytidine and deoxycytidylate deaminase family.</text>
</comment>
<reference evidence="17 18" key="1">
    <citation type="submission" date="2017-12" db="EMBL/GenBank/DDBJ databases">
        <title>Phylogenetic diversity of female urinary microbiome.</title>
        <authorList>
            <person name="Thomas-White K."/>
            <person name="Wolfe A.J."/>
        </authorList>
    </citation>
    <scope>NUCLEOTIDE SEQUENCE [LARGE SCALE GENOMIC DNA]</scope>
    <source>
        <strain evidence="17 18">UMB0250</strain>
    </source>
</reference>
<dbReference type="PANTHER" id="PTHR11644">
    <property type="entry name" value="CYTIDINE DEAMINASE"/>
    <property type="match status" value="1"/>
</dbReference>
<dbReference type="Pfam" id="PF00383">
    <property type="entry name" value="dCMP_cyt_deam_1"/>
    <property type="match status" value="1"/>
</dbReference>
<dbReference type="PROSITE" id="PS51747">
    <property type="entry name" value="CYT_DCMP_DEAMINASES_2"/>
    <property type="match status" value="1"/>
</dbReference>
<name>A0A2I1I7K9_9ACTO</name>
<evidence type="ECO:0000256" key="8">
    <source>
        <dbReference type="ARBA" id="ARBA00022833"/>
    </source>
</evidence>
<dbReference type="InterPro" id="IPR002125">
    <property type="entry name" value="CMP_dCMP_dom"/>
</dbReference>
<evidence type="ECO:0000256" key="7">
    <source>
        <dbReference type="ARBA" id="ARBA00022801"/>
    </source>
</evidence>
<evidence type="ECO:0000256" key="15">
    <source>
        <dbReference type="RuleBase" id="RU364006"/>
    </source>
</evidence>
<dbReference type="InterPro" id="IPR006262">
    <property type="entry name" value="Cyt_deam_tetra"/>
</dbReference>
<feature type="binding site" evidence="13">
    <location>
        <begin position="49"/>
        <end position="55"/>
    </location>
    <ligand>
        <name>substrate</name>
    </ligand>
</feature>
<evidence type="ECO:0000256" key="14">
    <source>
        <dbReference type="PIRSR" id="PIRSR606262-3"/>
    </source>
</evidence>
<feature type="binding site" evidence="14">
    <location>
        <position position="60"/>
    </location>
    <ligand>
        <name>Zn(2+)</name>
        <dbReference type="ChEBI" id="CHEBI:29105"/>
        <note>catalytic</note>
    </ligand>
</feature>
<evidence type="ECO:0000256" key="11">
    <source>
        <dbReference type="ARBA" id="ARBA00049558"/>
    </source>
</evidence>
<dbReference type="PROSITE" id="PS00903">
    <property type="entry name" value="CYT_DCMP_DEAMINASES_1"/>
    <property type="match status" value="1"/>
</dbReference>
<keyword evidence="8 14" id="KW-0862">Zinc</keyword>
<dbReference type="NCBIfam" id="TIGR01354">
    <property type="entry name" value="cyt_deam_tetra"/>
    <property type="match status" value="1"/>
</dbReference>
<evidence type="ECO:0000256" key="2">
    <source>
        <dbReference type="ARBA" id="ARBA00003949"/>
    </source>
</evidence>
<feature type="active site" description="Proton donor" evidence="12">
    <location>
        <position position="62"/>
    </location>
</feature>
<evidence type="ECO:0000256" key="9">
    <source>
        <dbReference type="ARBA" id="ARBA00032005"/>
    </source>
</evidence>
<dbReference type="PANTHER" id="PTHR11644:SF2">
    <property type="entry name" value="CYTIDINE DEAMINASE"/>
    <property type="match status" value="1"/>
</dbReference>
<gene>
    <name evidence="17" type="ORF">CYJ25_02420</name>
</gene>
<dbReference type="SUPFAM" id="SSF53927">
    <property type="entry name" value="Cytidine deaminase-like"/>
    <property type="match status" value="1"/>
</dbReference>
<evidence type="ECO:0000256" key="6">
    <source>
        <dbReference type="ARBA" id="ARBA00022723"/>
    </source>
</evidence>
<dbReference type="EMBL" id="PKKJ01000001">
    <property type="protein sequence ID" value="PKY67105.1"/>
    <property type="molecule type" value="Genomic_DNA"/>
</dbReference>
<dbReference type="Gene3D" id="3.40.140.10">
    <property type="entry name" value="Cytidine Deaminase, domain 2"/>
    <property type="match status" value="1"/>
</dbReference>
<comment type="function">
    <text evidence="2 15">This enzyme scavenges exogenous and endogenous cytidine and 2'-deoxycytidine for UMP synthesis.</text>
</comment>
<accession>A0A2I1I7K9</accession>
<dbReference type="GO" id="GO:0042802">
    <property type="term" value="F:identical protein binding"/>
    <property type="evidence" value="ECO:0007669"/>
    <property type="project" value="UniProtKB-ARBA"/>
</dbReference>
<dbReference type="GO" id="GO:0005829">
    <property type="term" value="C:cytosol"/>
    <property type="evidence" value="ECO:0007669"/>
    <property type="project" value="TreeGrafter"/>
</dbReference>
<dbReference type="InterPro" id="IPR016193">
    <property type="entry name" value="Cytidine_deaminase-like"/>
</dbReference>
<dbReference type="GO" id="GO:0055086">
    <property type="term" value="P:nucleobase-containing small molecule metabolic process"/>
    <property type="evidence" value="ECO:0007669"/>
    <property type="project" value="UniProtKB-ARBA"/>
</dbReference>
<dbReference type="InterPro" id="IPR050202">
    <property type="entry name" value="Cyt/Deoxycyt_deaminase"/>
</dbReference>
<evidence type="ECO:0000256" key="12">
    <source>
        <dbReference type="PIRSR" id="PIRSR606262-1"/>
    </source>
</evidence>
<dbReference type="GO" id="GO:0008270">
    <property type="term" value="F:zinc ion binding"/>
    <property type="evidence" value="ECO:0007669"/>
    <property type="project" value="UniProtKB-UniRule"/>
</dbReference>
<evidence type="ECO:0000256" key="4">
    <source>
        <dbReference type="ARBA" id="ARBA00012783"/>
    </source>
</evidence>
<dbReference type="OrthoDB" id="9795347at2"/>
<feature type="binding site" evidence="14">
    <location>
        <position position="93"/>
    </location>
    <ligand>
        <name>Zn(2+)</name>
        <dbReference type="ChEBI" id="CHEBI:29105"/>
        <note>catalytic</note>
    </ligand>
</feature>
<dbReference type="AlphaFoldDB" id="A0A2I1I7K9"/>
<evidence type="ECO:0000313" key="17">
    <source>
        <dbReference type="EMBL" id="PKY67105.1"/>
    </source>
</evidence>
<evidence type="ECO:0000256" key="3">
    <source>
        <dbReference type="ARBA" id="ARBA00006576"/>
    </source>
</evidence>
<proteinExistence type="inferred from homology"/>
<dbReference type="GO" id="GO:0072527">
    <property type="term" value="P:pyrimidine-containing compound metabolic process"/>
    <property type="evidence" value="ECO:0007669"/>
    <property type="project" value="UniProtKB-ARBA"/>
</dbReference>
<organism evidence="17 18">
    <name type="scientific">Schaalia turicensis</name>
    <dbReference type="NCBI Taxonomy" id="131111"/>
    <lineage>
        <taxon>Bacteria</taxon>
        <taxon>Bacillati</taxon>
        <taxon>Actinomycetota</taxon>
        <taxon>Actinomycetes</taxon>
        <taxon>Actinomycetales</taxon>
        <taxon>Actinomycetaceae</taxon>
        <taxon>Schaalia</taxon>
    </lineage>
</organism>
<dbReference type="EC" id="3.5.4.5" evidence="4 15"/>
<dbReference type="NCBIfam" id="NF004064">
    <property type="entry name" value="PRK05578.1"/>
    <property type="match status" value="1"/>
</dbReference>
<dbReference type="InterPro" id="IPR016192">
    <property type="entry name" value="APOBEC/CMP_deaminase_Zn-bd"/>
</dbReference>
<sequence>MVDTVDEVIWDRLRVAAIEAMKRAYCPYSGYPVGAAGLAEDGSIVVGSNVENAAYGCGHCAETSMVSELIRTGAGRLLAVVCVNGNSESVVPCGRCRQVIFEHGGPTCLVLMPTGVMPMSEVLPQAFGPSDLDEVATSTPRKD</sequence>
<comment type="cofactor">
    <cofactor evidence="1 14 15">
        <name>Zn(2+)</name>
        <dbReference type="ChEBI" id="CHEBI:29105"/>
    </cofactor>
</comment>
<evidence type="ECO:0000256" key="13">
    <source>
        <dbReference type="PIRSR" id="PIRSR606262-2"/>
    </source>
</evidence>
<feature type="binding site" evidence="14">
    <location>
        <position position="96"/>
    </location>
    <ligand>
        <name>Zn(2+)</name>
        <dbReference type="ChEBI" id="CHEBI:29105"/>
        <note>catalytic</note>
    </ligand>
</feature>
<comment type="caution">
    <text evidence="17">The sequence shown here is derived from an EMBL/GenBank/DDBJ whole genome shotgun (WGS) entry which is preliminary data.</text>
</comment>
<evidence type="ECO:0000256" key="10">
    <source>
        <dbReference type="ARBA" id="ARBA00049252"/>
    </source>
</evidence>
<dbReference type="Proteomes" id="UP000234545">
    <property type="component" value="Unassembled WGS sequence"/>
</dbReference>
<dbReference type="CDD" id="cd01283">
    <property type="entry name" value="cytidine_deaminase"/>
    <property type="match status" value="1"/>
</dbReference>
<keyword evidence="6 14" id="KW-0479">Metal-binding</keyword>
<evidence type="ECO:0000259" key="16">
    <source>
        <dbReference type="PROSITE" id="PS51747"/>
    </source>
</evidence>
<dbReference type="GO" id="GO:0004126">
    <property type="term" value="F:cytidine deaminase activity"/>
    <property type="evidence" value="ECO:0007669"/>
    <property type="project" value="UniProtKB-UniRule"/>
</dbReference>
<keyword evidence="7 15" id="KW-0378">Hydrolase</keyword>
<evidence type="ECO:0000313" key="18">
    <source>
        <dbReference type="Proteomes" id="UP000234545"/>
    </source>
</evidence>
<comment type="catalytic activity">
    <reaction evidence="10 15">
        <text>2'-deoxycytidine + H2O + H(+) = 2'-deoxyuridine + NH4(+)</text>
        <dbReference type="Rhea" id="RHEA:13433"/>
        <dbReference type="ChEBI" id="CHEBI:15377"/>
        <dbReference type="ChEBI" id="CHEBI:15378"/>
        <dbReference type="ChEBI" id="CHEBI:15698"/>
        <dbReference type="ChEBI" id="CHEBI:16450"/>
        <dbReference type="ChEBI" id="CHEBI:28938"/>
        <dbReference type="EC" id="3.5.4.5"/>
    </reaction>
</comment>
<dbReference type="RefSeq" id="WP_101627599.1">
    <property type="nucleotide sequence ID" value="NZ_PKKJ01000001.1"/>
</dbReference>
<feature type="domain" description="CMP/dCMP-type deaminase" evidence="16">
    <location>
        <begin position="8"/>
        <end position="130"/>
    </location>
</feature>
<comment type="catalytic activity">
    <reaction evidence="11 15">
        <text>cytidine + H2O + H(+) = uridine + NH4(+)</text>
        <dbReference type="Rhea" id="RHEA:16069"/>
        <dbReference type="ChEBI" id="CHEBI:15377"/>
        <dbReference type="ChEBI" id="CHEBI:15378"/>
        <dbReference type="ChEBI" id="CHEBI:16704"/>
        <dbReference type="ChEBI" id="CHEBI:17562"/>
        <dbReference type="ChEBI" id="CHEBI:28938"/>
        <dbReference type="EC" id="3.5.4.5"/>
    </reaction>
</comment>
<evidence type="ECO:0000256" key="5">
    <source>
        <dbReference type="ARBA" id="ARBA00018266"/>
    </source>
</evidence>
<evidence type="ECO:0000256" key="1">
    <source>
        <dbReference type="ARBA" id="ARBA00001947"/>
    </source>
</evidence>
<protein>
    <recommendedName>
        <fullName evidence="5 15">Cytidine deaminase</fullName>
        <ecNumber evidence="4 15">3.5.4.5</ecNumber>
    </recommendedName>
    <alternativeName>
        <fullName evidence="9 15">Cytidine aminohydrolase</fullName>
    </alternativeName>
</protein>